<keyword evidence="3" id="KW-1185">Reference proteome</keyword>
<dbReference type="KEGG" id="ovi:T265_09572"/>
<feature type="compositionally biased region" description="Polar residues" evidence="1">
    <location>
        <begin position="7"/>
        <end position="16"/>
    </location>
</feature>
<feature type="compositionally biased region" description="Basic and acidic residues" evidence="1">
    <location>
        <begin position="35"/>
        <end position="48"/>
    </location>
</feature>
<evidence type="ECO:0000313" key="3">
    <source>
        <dbReference type="Proteomes" id="UP000054324"/>
    </source>
</evidence>
<proteinExistence type="predicted"/>
<gene>
    <name evidence="2" type="ORF">T265_09572</name>
</gene>
<dbReference type="GeneID" id="20323741"/>
<reference evidence="2 3" key="1">
    <citation type="submission" date="2013-11" db="EMBL/GenBank/DDBJ databases">
        <title>Opisthorchis viverrini - life in the bile duct.</title>
        <authorList>
            <person name="Young N.D."/>
            <person name="Nagarajan N."/>
            <person name="Lin S.J."/>
            <person name="Korhonen P.K."/>
            <person name="Jex A.R."/>
            <person name="Hall R.S."/>
            <person name="Safavi-Hemami H."/>
            <person name="Kaewkong W."/>
            <person name="Bertrand D."/>
            <person name="Gao S."/>
            <person name="Seet Q."/>
            <person name="Wongkham S."/>
            <person name="Teh B.T."/>
            <person name="Wongkham C."/>
            <person name="Intapan P.M."/>
            <person name="Maleewong W."/>
            <person name="Yang X."/>
            <person name="Hu M."/>
            <person name="Wang Z."/>
            <person name="Hofmann A."/>
            <person name="Sternberg P.W."/>
            <person name="Tan P."/>
            <person name="Wang J."/>
            <person name="Gasser R.B."/>
        </authorList>
    </citation>
    <scope>NUCLEOTIDE SEQUENCE [LARGE SCALE GENOMIC DNA]</scope>
</reference>
<accession>A0A074ZGA1</accession>
<organism evidence="2 3">
    <name type="scientific">Opisthorchis viverrini</name>
    <name type="common">Southeast Asian liver fluke</name>
    <dbReference type="NCBI Taxonomy" id="6198"/>
    <lineage>
        <taxon>Eukaryota</taxon>
        <taxon>Metazoa</taxon>
        <taxon>Spiralia</taxon>
        <taxon>Lophotrochozoa</taxon>
        <taxon>Platyhelminthes</taxon>
        <taxon>Trematoda</taxon>
        <taxon>Digenea</taxon>
        <taxon>Opisthorchiida</taxon>
        <taxon>Opisthorchiata</taxon>
        <taxon>Opisthorchiidae</taxon>
        <taxon>Opisthorchis</taxon>
    </lineage>
</organism>
<protein>
    <submittedName>
        <fullName evidence="2">Uncharacterized protein</fullName>
    </submittedName>
</protein>
<evidence type="ECO:0000313" key="2">
    <source>
        <dbReference type="EMBL" id="KER22285.1"/>
    </source>
</evidence>
<name>A0A074ZGA1_OPIVI</name>
<dbReference type="EMBL" id="KL596907">
    <property type="protein sequence ID" value="KER22285.1"/>
    <property type="molecule type" value="Genomic_DNA"/>
</dbReference>
<dbReference type="Proteomes" id="UP000054324">
    <property type="component" value="Unassembled WGS sequence"/>
</dbReference>
<dbReference type="AlphaFoldDB" id="A0A074ZGA1"/>
<sequence>MGIKNIGATNGTAQPETQHRPQRLLHSNISLTETRGLRPPDESQEGRNRSWAADEFSATL</sequence>
<feature type="region of interest" description="Disordered" evidence="1">
    <location>
        <begin position="1"/>
        <end position="60"/>
    </location>
</feature>
<dbReference type="RefSeq" id="XP_009173946.1">
    <property type="nucleotide sequence ID" value="XM_009175682.1"/>
</dbReference>
<dbReference type="OrthoDB" id="10455350at2759"/>
<dbReference type="CTD" id="20323741"/>
<evidence type="ECO:0000256" key="1">
    <source>
        <dbReference type="SAM" id="MobiDB-lite"/>
    </source>
</evidence>